<dbReference type="GO" id="GO:0008773">
    <property type="term" value="F:[protein-PII] uridylyltransferase activity"/>
    <property type="evidence" value="ECO:0007669"/>
    <property type="project" value="UniProtKB-UniRule"/>
</dbReference>
<dbReference type="SUPFAM" id="SSF81891">
    <property type="entry name" value="Poly A polymerase C-terminal region-like"/>
    <property type="match status" value="1"/>
</dbReference>
<proteinExistence type="inferred from homology"/>
<dbReference type="Gene3D" id="1.10.3090.10">
    <property type="entry name" value="cca-adding enzyme, domain 2"/>
    <property type="match status" value="1"/>
</dbReference>
<comment type="function">
    <text evidence="7">Modifies, by uridylylation and deuridylylation, the PII regulatory proteins (GlnB and homologs), in response to the nitrogen status of the cell that GlnD senses through the glutamine level. Under low glutamine levels, catalyzes the conversion of the PII proteins and UTP to PII-UMP and PPi, while under higher glutamine levels, GlnD hydrolyzes PII-UMP to PII and UMP (deuridylylation). Thus, controls uridylylation state and activity of the PII proteins, and plays an important role in the regulation of nitrogen metabolism.</text>
</comment>
<dbReference type="Proteomes" id="UP000179076">
    <property type="component" value="Unassembled WGS sequence"/>
</dbReference>
<feature type="domain" description="HD" evidence="9">
    <location>
        <begin position="464"/>
        <end position="586"/>
    </location>
</feature>
<dbReference type="Gene3D" id="3.30.460.10">
    <property type="entry name" value="Beta Polymerase, domain 2"/>
    <property type="match status" value="1"/>
</dbReference>
<protein>
    <recommendedName>
        <fullName evidence="7">Bifunctional uridylyltransferase/uridylyl-removing enzyme</fullName>
        <shortName evidence="7">UTase/UR</shortName>
    </recommendedName>
    <alternativeName>
        <fullName evidence="7">Bifunctional [protein-PII] modification enzyme</fullName>
    </alternativeName>
    <alternativeName>
        <fullName evidence="7">Bifunctional nitrogen sensor protein</fullName>
    </alternativeName>
    <domain>
        <recommendedName>
            <fullName evidence="7">[Protein-PII] uridylyltransferase</fullName>
            <shortName evidence="7">PII uridylyltransferase</shortName>
            <shortName evidence="7">UTase</shortName>
            <ecNumber evidence="7">2.7.7.59</ecNumber>
        </recommendedName>
    </domain>
    <domain>
        <recommendedName>
            <fullName evidence="7">[Protein-PII]-UMP uridylyl-removing enzyme</fullName>
            <shortName evidence="7">UR</shortName>
            <ecNumber evidence="7">3.1.4.-</ecNumber>
        </recommendedName>
    </domain>
</protein>
<dbReference type="InterPro" id="IPR006674">
    <property type="entry name" value="HD_domain"/>
</dbReference>
<dbReference type="CDD" id="cd04900">
    <property type="entry name" value="ACT_UUR-like_1"/>
    <property type="match status" value="1"/>
</dbReference>
<feature type="region of interest" description="Uridylyltransferase" evidence="7">
    <location>
        <begin position="1"/>
        <end position="345"/>
    </location>
</feature>
<keyword evidence="3" id="KW-0677">Repeat</keyword>
<comment type="activity regulation">
    <text evidence="7">Uridylyltransferase (UTase) activity is inhibited by glutamine, while glutamine activates uridylyl-removing (UR) activity.</text>
</comment>
<dbReference type="SUPFAM" id="SSF55021">
    <property type="entry name" value="ACT-like"/>
    <property type="match status" value="2"/>
</dbReference>
<dbReference type="PROSITE" id="PS51671">
    <property type="entry name" value="ACT"/>
    <property type="match status" value="2"/>
</dbReference>
<dbReference type="InterPro" id="IPR043519">
    <property type="entry name" value="NT_sf"/>
</dbReference>
<comment type="caution">
    <text evidence="10">The sequence shown here is derived from an EMBL/GenBank/DDBJ whole genome shotgun (WGS) entry which is preliminary data.</text>
</comment>
<dbReference type="Gene3D" id="1.20.120.330">
    <property type="entry name" value="Nucleotidyltransferases domain 2"/>
    <property type="match status" value="1"/>
</dbReference>
<evidence type="ECO:0000256" key="5">
    <source>
        <dbReference type="ARBA" id="ARBA00022842"/>
    </source>
</evidence>
<keyword evidence="5 7" id="KW-0460">Magnesium</keyword>
<dbReference type="NCBIfam" id="TIGR01693">
    <property type="entry name" value="UTase_glnD"/>
    <property type="match status" value="1"/>
</dbReference>
<dbReference type="InterPro" id="IPR010043">
    <property type="entry name" value="UTase/UR"/>
</dbReference>
<evidence type="ECO:0000256" key="2">
    <source>
        <dbReference type="ARBA" id="ARBA00022695"/>
    </source>
</evidence>
<dbReference type="InterPro" id="IPR003607">
    <property type="entry name" value="HD/PDEase_dom"/>
</dbReference>
<keyword evidence="6 7" id="KW-0511">Multifunctional enzyme</keyword>
<comment type="catalytic activity">
    <reaction evidence="7">
        <text>[protein-PII]-uridylyl-L-tyrosine + H2O = [protein-PII]-L-tyrosine + UMP + H(+)</text>
        <dbReference type="Rhea" id="RHEA:48600"/>
        <dbReference type="Rhea" id="RHEA-COMP:12147"/>
        <dbReference type="Rhea" id="RHEA-COMP:12148"/>
        <dbReference type="ChEBI" id="CHEBI:15377"/>
        <dbReference type="ChEBI" id="CHEBI:15378"/>
        <dbReference type="ChEBI" id="CHEBI:46858"/>
        <dbReference type="ChEBI" id="CHEBI:57865"/>
        <dbReference type="ChEBI" id="CHEBI:90602"/>
    </reaction>
</comment>
<dbReference type="EMBL" id="MFSP01000185">
    <property type="protein sequence ID" value="OGI61951.1"/>
    <property type="molecule type" value="Genomic_DNA"/>
</dbReference>
<dbReference type="CDD" id="cd04899">
    <property type="entry name" value="ACT_ACR-UUR-like_2"/>
    <property type="match status" value="1"/>
</dbReference>
<gene>
    <name evidence="7" type="primary">glnD</name>
    <name evidence="10" type="ORF">A2W18_00970</name>
</gene>
<name>A0A1F6UX26_9PROT</name>
<dbReference type="SUPFAM" id="SSF81593">
    <property type="entry name" value="Nucleotidyltransferase substrate binding subunit/domain"/>
    <property type="match status" value="1"/>
</dbReference>
<dbReference type="PANTHER" id="PTHR47320">
    <property type="entry name" value="BIFUNCTIONAL URIDYLYLTRANSFERASE/URIDYLYL-REMOVING ENZYME"/>
    <property type="match status" value="1"/>
</dbReference>
<keyword evidence="2 7" id="KW-0548">Nucleotidyltransferase</keyword>
<evidence type="ECO:0000313" key="11">
    <source>
        <dbReference type="Proteomes" id="UP000179076"/>
    </source>
</evidence>
<keyword evidence="4 7" id="KW-0378">Hydrolase</keyword>
<dbReference type="EC" id="3.1.4.-" evidence="7"/>
<dbReference type="SMART" id="SM00471">
    <property type="entry name" value="HDc"/>
    <property type="match status" value="1"/>
</dbReference>
<dbReference type="SUPFAM" id="SSF81301">
    <property type="entry name" value="Nucleotidyltransferase"/>
    <property type="match status" value="1"/>
</dbReference>
<feature type="domain" description="ACT" evidence="8">
    <location>
        <begin position="706"/>
        <end position="786"/>
    </location>
</feature>
<organism evidence="10 11">
    <name type="scientific">Candidatus Muproteobacteria bacterium RBG_16_60_9</name>
    <dbReference type="NCBI Taxonomy" id="1817755"/>
    <lineage>
        <taxon>Bacteria</taxon>
        <taxon>Pseudomonadati</taxon>
        <taxon>Pseudomonadota</taxon>
        <taxon>Candidatus Muproteobacteria</taxon>
    </lineage>
</organism>
<dbReference type="AlphaFoldDB" id="A0A1F6UX26"/>
<dbReference type="PIRSF" id="PIRSF006288">
    <property type="entry name" value="PII_uridyltransf"/>
    <property type="match status" value="1"/>
</dbReference>
<evidence type="ECO:0000256" key="1">
    <source>
        <dbReference type="ARBA" id="ARBA00022679"/>
    </source>
</evidence>
<comment type="domain">
    <text evidence="7">Has four distinct domains: an N-terminal nucleotidyltransferase (NT) domain responsible for UTase activity, a central HD domain that encodes UR activity, and two C-terminal ACT domains that seem to have a role in glutamine sensing.</text>
</comment>
<dbReference type="PANTHER" id="PTHR47320:SF1">
    <property type="entry name" value="BIFUNCTIONAL URIDYLYLTRANSFERASE_URIDYLYL-REMOVING ENZYME"/>
    <property type="match status" value="1"/>
</dbReference>
<evidence type="ECO:0000256" key="3">
    <source>
        <dbReference type="ARBA" id="ARBA00022737"/>
    </source>
</evidence>
<comment type="similarity">
    <text evidence="7">Belongs to the GlnD family.</text>
</comment>
<dbReference type="GO" id="GO:0008081">
    <property type="term" value="F:phosphoric diester hydrolase activity"/>
    <property type="evidence" value="ECO:0007669"/>
    <property type="project" value="UniProtKB-UniRule"/>
</dbReference>
<evidence type="ECO:0000256" key="6">
    <source>
        <dbReference type="ARBA" id="ARBA00023268"/>
    </source>
</evidence>
<dbReference type="EC" id="2.7.7.59" evidence="7"/>
<keyword evidence="1 7" id="KW-0808">Transferase</keyword>
<dbReference type="InterPro" id="IPR002912">
    <property type="entry name" value="ACT_dom"/>
</dbReference>
<comment type="caution">
    <text evidence="7">Lacks conserved residue(s) required for the propagation of feature annotation.</text>
</comment>
<dbReference type="Pfam" id="PF08335">
    <property type="entry name" value="GlnD_UR_UTase"/>
    <property type="match status" value="1"/>
</dbReference>
<dbReference type="Pfam" id="PF01966">
    <property type="entry name" value="HD"/>
    <property type="match status" value="1"/>
</dbReference>
<dbReference type="InterPro" id="IPR005105">
    <property type="entry name" value="GlnD_Uridyltrans_N"/>
</dbReference>
<evidence type="ECO:0000256" key="4">
    <source>
        <dbReference type="ARBA" id="ARBA00022801"/>
    </source>
</evidence>
<dbReference type="HAMAP" id="MF_00277">
    <property type="entry name" value="PII_uridylyl_transf"/>
    <property type="match status" value="1"/>
</dbReference>
<comment type="cofactor">
    <cofactor evidence="7">
        <name>Mg(2+)</name>
        <dbReference type="ChEBI" id="CHEBI:18420"/>
    </cofactor>
</comment>
<accession>A0A1F6UX26</accession>
<comment type="catalytic activity">
    <reaction evidence="7">
        <text>[protein-PII]-L-tyrosine + UTP = [protein-PII]-uridylyl-L-tyrosine + diphosphate</text>
        <dbReference type="Rhea" id="RHEA:13673"/>
        <dbReference type="Rhea" id="RHEA-COMP:12147"/>
        <dbReference type="Rhea" id="RHEA-COMP:12148"/>
        <dbReference type="ChEBI" id="CHEBI:33019"/>
        <dbReference type="ChEBI" id="CHEBI:46398"/>
        <dbReference type="ChEBI" id="CHEBI:46858"/>
        <dbReference type="ChEBI" id="CHEBI:90602"/>
        <dbReference type="EC" id="2.7.7.59"/>
    </reaction>
</comment>
<dbReference type="InterPro" id="IPR013546">
    <property type="entry name" value="PII_UdlTrfase/GS_AdlTrfase"/>
</dbReference>
<evidence type="ECO:0000313" key="10">
    <source>
        <dbReference type="EMBL" id="OGI61951.1"/>
    </source>
</evidence>
<evidence type="ECO:0000259" key="8">
    <source>
        <dbReference type="PROSITE" id="PS51671"/>
    </source>
</evidence>
<dbReference type="CDD" id="cd05401">
    <property type="entry name" value="NT_GlnE_GlnD_like"/>
    <property type="match status" value="1"/>
</dbReference>
<dbReference type="FunFam" id="1.10.3090.10:FF:000005">
    <property type="entry name" value="Bifunctional uridylyltransferase/uridylyl-removing enzyme"/>
    <property type="match status" value="1"/>
</dbReference>
<sequence length="899" mass="103232">MSTRLDRDDVFHETAFERERHGSNNPLDVFRTALRAGRDRLQQYCMAAPRRAAHVVELHAGLVDQLLIHAWQHHFESAPKRVPMALVAVGGYGRGELHPGSDVDIMILLKRSSPKAGPFIETFVRFLWDMGLEIGHSVRSIKECVREAKGDVTIATNLMEARLLTGDAKVFAKMRKLTHARKIWPSGKFFAAKREEQKARHLRFDDTAYNLEPNIKEGPGGLRDIQTIAWVTQRHFDTQALHELVEREFLSELEYRTLIRGRDLLWQIRCGLHYLAGRREERLLFDHQRALAKLFGYRDRPGALAVELFMKRYYRTIKDLSLLNEILLQHFEEEILARGRPKIVPINRRFQSHNGFLEVRNSRVFARTPFALLELFHLKQLHPELKGVRADTIRLVRANLHRINAGFRNDIACRSLFMEIMRSPIGITHELRRMNAYGVLGRYLPVFGRIVGQMQHDLFHVYTVDEHELFVVRNLRRFTIAHHRHEFPLASDISQGVVKPERLYLAGLFHDIAKGRGGDHSTLGEQDAEAFCQLHEMSDYDTRLVKWLVRFHLTMSETAQRQDIFDPQVVRRFAEHVGDKEHLDNLYLLTVADMRGTSPKIWNPWRDRLLSLLYHSTLHELRVGVAKPLDLDARVNDLRTEVMRRLTARGVSRQVVEAHWARMDTEYFLRHDAESLAWHTEVITRATASELPLVAVRYQPEAGGTQILTYTPDRDGLFVNLTAGIDRLNLSIWDARIHTTRFGFGLDTFVVLDQLGKPIADPKELGRIQAVMREQLLDPRPGRDIVQTQLPRTLKHFPTKTQMAFATAPNAQTTVMEVTAQDRPGLLYQVALALVACKVRLGTAKIATFGERAEDIFFIVTRDGNLVTDPALQKSLESEITRRLDPVSTEPPEARAVGA</sequence>
<evidence type="ECO:0000256" key="7">
    <source>
        <dbReference type="HAMAP-Rule" id="MF_00277"/>
    </source>
</evidence>
<dbReference type="PROSITE" id="PS51831">
    <property type="entry name" value="HD"/>
    <property type="match status" value="1"/>
</dbReference>
<reference evidence="10 11" key="1">
    <citation type="journal article" date="2016" name="Nat. Commun.">
        <title>Thousands of microbial genomes shed light on interconnected biogeochemical processes in an aquifer system.</title>
        <authorList>
            <person name="Anantharaman K."/>
            <person name="Brown C.T."/>
            <person name="Hug L.A."/>
            <person name="Sharon I."/>
            <person name="Castelle C.J."/>
            <person name="Probst A.J."/>
            <person name="Thomas B.C."/>
            <person name="Singh A."/>
            <person name="Wilkins M.J."/>
            <person name="Karaoz U."/>
            <person name="Brodie E.L."/>
            <person name="Williams K.H."/>
            <person name="Hubbard S.S."/>
            <person name="Banfield J.F."/>
        </authorList>
    </citation>
    <scope>NUCLEOTIDE SEQUENCE [LARGE SCALE GENOMIC DNA]</scope>
</reference>
<dbReference type="Pfam" id="PF03445">
    <property type="entry name" value="DUF294"/>
    <property type="match status" value="1"/>
</dbReference>
<dbReference type="GO" id="GO:0006808">
    <property type="term" value="P:regulation of nitrogen utilization"/>
    <property type="evidence" value="ECO:0007669"/>
    <property type="project" value="UniProtKB-UniRule"/>
</dbReference>
<dbReference type="InterPro" id="IPR045865">
    <property type="entry name" value="ACT-like_dom_sf"/>
</dbReference>
<evidence type="ECO:0000259" key="9">
    <source>
        <dbReference type="PROSITE" id="PS51831"/>
    </source>
</evidence>
<feature type="domain" description="ACT" evidence="8">
    <location>
        <begin position="815"/>
        <end position="891"/>
    </location>
</feature>